<dbReference type="PANTHER" id="PTHR35578">
    <property type="entry name" value="PROLINE-RICH TRANSMEMBRANE PROTEIN 4-RELATED"/>
    <property type="match status" value="1"/>
</dbReference>
<feature type="transmembrane region" description="Helical" evidence="7">
    <location>
        <begin position="148"/>
        <end position="169"/>
    </location>
</feature>
<evidence type="ECO:0000256" key="5">
    <source>
        <dbReference type="ARBA" id="ARBA00022989"/>
    </source>
</evidence>
<evidence type="ECO:0000256" key="4">
    <source>
        <dbReference type="ARBA" id="ARBA00022729"/>
    </source>
</evidence>
<sequence length="240" mass="27019">MAPTLSIMDTNTNGTMNGSDHTSVQMCTHPAPFSATEFSPVLLAHCYILGTIFNLLAVTAAFFLYRLVQIKARPLVLSVNILLVIMATLRYIYLAVDPYNVRMYFPTWFMQALEDIAIPCLTSAFALIQYALFQLCKVQRLNKQSPHVLWGIVVFHFAFVIVIDILIILEVAGCWLLTLCHVLTLVWGLVLCITVSMVALKLVSRDRVVKRTLRATTNPGSKTATRHRRFRTTCESKILP</sequence>
<keyword evidence="6 7" id="KW-0472">Membrane</keyword>
<dbReference type="PANTHER" id="PTHR35578:SF6">
    <property type="entry name" value="PROLINE-RICH TRANSMEMBRANE PROTEIN 4"/>
    <property type="match status" value="1"/>
</dbReference>
<dbReference type="InParanoid" id="A0A7M7HPL7"/>
<accession>A0A7M7HPL7</accession>
<dbReference type="RefSeq" id="XP_011674920.2">
    <property type="nucleotide sequence ID" value="XM_011676618.2"/>
</dbReference>
<evidence type="ECO:0000313" key="9">
    <source>
        <dbReference type="EnsemblMetazoa" id="XP_011674920"/>
    </source>
</evidence>
<evidence type="ECO:0000256" key="3">
    <source>
        <dbReference type="ARBA" id="ARBA00022692"/>
    </source>
</evidence>
<dbReference type="OrthoDB" id="10066605at2759"/>
<evidence type="ECO:0000256" key="2">
    <source>
        <dbReference type="ARBA" id="ARBA00022553"/>
    </source>
</evidence>
<protein>
    <recommendedName>
        <fullName evidence="8">Proline-rich transmembrane protein 3/4 domain-containing protein</fullName>
    </recommendedName>
</protein>
<dbReference type="EnsemblMetazoa" id="XM_011676618">
    <property type="protein sequence ID" value="XP_011674920"/>
    <property type="gene ID" value="LOC105443457"/>
</dbReference>
<dbReference type="Proteomes" id="UP000007110">
    <property type="component" value="Unassembled WGS sequence"/>
</dbReference>
<dbReference type="AlphaFoldDB" id="A0A7M7HPL7"/>
<proteinExistence type="predicted"/>
<comment type="subcellular location">
    <subcellularLocation>
        <location evidence="1">Membrane</location>
        <topology evidence="1">Multi-pass membrane protein</topology>
    </subcellularLocation>
</comment>
<feature type="transmembrane region" description="Helical" evidence="7">
    <location>
        <begin position="116"/>
        <end position="136"/>
    </location>
</feature>
<dbReference type="GeneID" id="105443457"/>
<name>A0A7M7HPL7_STRPU</name>
<keyword evidence="10" id="KW-1185">Reference proteome</keyword>
<organism evidence="9 10">
    <name type="scientific">Strongylocentrotus purpuratus</name>
    <name type="common">Purple sea urchin</name>
    <dbReference type="NCBI Taxonomy" id="7668"/>
    <lineage>
        <taxon>Eukaryota</taxon>
        <taxon>Metazoa</taxon>
        <taxon>Echinodermata</taxon>
        <taxon>Eleutherozoa</taxon>
        <taxon>Echinozoa</taxon>
        <taxon>Echinoidea</taxon>
        <taxon>Euechinoidea</taxon>
        <taxon>Echinacea</taxon>
        <taxon>Camarodonta</taxon>
        <taxon>Echinidea</taxon>
        <taxon>Strongylocentrotidae</taxon>
        <taxon>Strongylocentrotus</taxon>
    </lineage>
</organism>
<feature type="transmembrane region" description="Helical" evidence="7">
    <location>
        <begin position="175"/>
        <end position="200"/>
    </location>
</feature>
<keyword evidence="5 7" id="KW-1133">Transmembrane helix</keyword>
<evidence type="ECO:0000313" key="10">
    <source>
        <dbReference type="Proteomes" id="UP000007110"/>
    </source>
</evidence>
<evidence type="ECO:0000259" key="8">
    <source>
        <dbReference type="Pfam" id="PF25987"/>
    </source>
</evidence>
<dbReference type="Pfam" id="PF25987">
    <property type="entry name" value="PRRT3"/>
    <property type="match status" value="1"/>
</dbReference>
<evidence type="ECO:0000256" key="1">
    <source>
        <dbReference type="ARBA" id="ARBA00004141"/>
    </source>
</evidence>
<feature type="transmembrane region" description="Helical" evidence="7">
    <location>
        <begin position="42"/>
        <end position="65"/>
    </location>
</feature>
<reference evidence="10" key="1">
    <citation type="submission" date="2015-02" db="EMBL/GenBank/DDBJ databases">
        <title>Genome sequencing for Strongylocentrotus purpuratus.</title>
        <authorList>
            <person name="Murali S."/>
            <person name="Liu Y."/>
            <person name="Vee V."/>
            <person name="English A."/>
            <person name="Wang M."/>
            <person name="Skinner E."/>
            <person name="Han Y."/>
            <person name="Muzny D.M."/>
            <person name="Worley K.C."/>
            <person name="Gibbs R.A."/>
        </authorList>
    </citation>
    <scope>NUCLEOTIDE SEQUENCE</scope>
</reference>
<keyword evidence="4" id="KW-0732">Signal</keyword>
<keyword evidence="2" id="KW-0597">Phosphoprotein</keyword>
<dbReference type="InterPro" id="IPR052836">
    <property type="entry name" value="PRRT_domain-containing"/>
</dbReference>
<reference evidence="9" key="2">
    <citation type="submission" date="2021-01" db="UniProtKB">
        <authorList>
            <consortium name="EnsemblMetazoa"/>
        </authorList>
    </citation>
    <scope>IDENTIFICATION</scope>
</reference>
<keyword evidence="3 7" id="KW-0812">Transmembrane</keyword>
<evidence type="ECO:0000256" key="6">
    <source>
        <dbReference type="ARBA" id="ARBA00023136"/>
    </source>
</evidence>
<feature type="domain" description="Proline-rich transmembrane protein 3/4" evidence="8">
    <location>
        <begin position="44"/>
        <end position="221"/>
    </location>
</feature>
<evidence type="ECO:0000256" key="7">
    <source>
        <dbReference type="SAM" id="Phobius"/>
    </source>
</evidence>
<feature type="transmembrane region" description="Helical" evidence="7">
    <location>
        <begin position="77"/>
        <end position="96"/>
    </location>
</feature>
<dbReference type="InterPro" id="IPR059081">
    <property type="entry name" value="PRRT3-4"/>
</dbReference>
<dbReference type="KEGG" id="spu:105443457"/>